<evidence type="ECO:0000256" key="8">
    <source>
        <dbReference type="SAM" id="Phobius"/>
    </source>
</evidence>
<keyword evidence="3 8" id="KW-1133">Transmembrane helix</keyword>
<organism evidence="10 11">
    <name type="scientific">Potamilus streckersoni</name>
    <dbReference type="NCBI Taxonomy" id="2493646"/>
    <lineage>
        <taxon>Eukaryota</taxon>
        <taxon>Metazoa</taxon>
        <taxon>Spiralia</taxon>
        <taxon>Lophotrochozoa</taxon>
        <taxon>Mollusca</taxon>
        <taxon>Bivalvia</taxon>
        <taxon>Autobranchia</taxon>
        <taxon>Heteroconchia</taxon>
        <taxon>Palaeoheterodonta</taxon>
        <taxon>Unionida</taxon>
        <taxon>Unionoidea</taxon>
        <taxon>Unionidae</taxon>
        <taxon>Ambleminae</taxon>
        <taxon>Lampsilini</taxon>
        <taxon>Potamilus</taxon>
    </lineage>
</organism>
<evidence type="ECO:0000313" key="10">
    <source>
        <dbReference type="EMBL" id="KAK3608146.1"/>
    </source>
</evidence>
<keyword evidence="5 8" id="KW-0472">Membrane</keyword>
<reference evidence="10" key="1">
    <citation type="journal article" date="2021" name="Genome Biol. Evol.">
        <title>A High-Quality Reference Genome for a Parasitic Bivalve with Doubly Uniparental Inheritance (Bivalvia: Unionida).</title>
        <authorList>
            <person name="Smith C.H."/>
        </authorList>
    </citation>
    <scope>NUCLEOTIDE SEQUENCE</scope>
    <source>
        <strain evidence="10">CHS0354</strain>
    </source>
</reference>
<evidence type="ECO:0000259" key="9">
    <source>
        <dbReference type="PROSITE" id="PS50262"/>
    </source>
</evidence>
<keyword evidence="11" id="KW-1185">Reference proteome</keyword>
<evidence type="ECO:0000256" key="3">
    <source>
        <dbReference type="ARBA" id="ARBA00022989"/>
    </source>
</evidence>
<evidence type="ECO:0000256" key="4">
    <source>
        <dbReference type="ARBA" id="ARBA00023040"/>
    </source>
</evidence>
<gene>
    <name evidence="10" type="ORF">CHS0354_034104</name>
</gene>
<evidence type="ECO:0000313" key="11">
    <source>
        <dbReference type="Proteomes" id="UP001195483"/>
    </source>
</evidence>
<feature type="domain" description="G-protein coupled receptors family 1 profile" evidence="9">
    <location>
        <begin position="78"/>
        <end position="342"/>
    </location>
</feature>
<dbReference type="AlphaFoldDB" id="A0AAE0WB60"/>
<evidence type="ECO:0000256" key="5">
    <source>
        <dbReference type="ARBA" id="ARBA00023136"/>
    </source>
</evidence>
<dbReference type="Proteomes" id="UP001195483">
    <property type="component" value="Unassembled WGS sequence"/>
</dbReference>
<comment type="caution">
    <text evidence="10">The sequence shown here is derived from an EMBL/GenBank/DDBJ whole genome shotgun (WGS) entry which is preliminary data.</text>
</comment>
<dbReference type="PANTHER" id="PTHR24243">
    <property type="entry name" value="G-PROTEIN COUPLED RECEPTOR"/>
    <property type="match status" value="1"/>
</dbReference>
<sequence length="387" mass="44797">MDSTYQNILTDSNGIVINPMENTTCPSLIWDENVTENVSRSSVMVEAYAEKIYEIYLPRVLSSSKYVRIIMYIFGYSGNLLAFMLWIRKPMLHSSGCYLAALAMSDLAFLILDLLYSLHTEWGINALNAPILCETFTILYLTTQYTSPLLTLGFTTERYIAIKFPLKRRIYCTPKRAITMVIFLAFLSLALCGIQGYFWTYDKKLKECVRRIDKLEIWESWTWSTEMVMFLAVPVMILALNMLVISEIRKSRKIALKLHRILFKTTATTTMLLAVSFFLILTTLPVSIAYALNYSFPPGKIHNSLLDINEDPIWRAHLSYYEARTIIYNVGLTHYVMNFYIYLVAGDRFRKDVLIMLRCKKSARNLSRIHTRSETTKMESFCSSDTF</sequence>
<name>A0AAE0WB60_9BIVA</name>
<dbReference type="PROSITE" id="PS50262">
    <property type="entry name" value="G_PROTEIN_RECEP_F1_2"/>
    <property type="match status" value="1"/>
</dbReference>
<evidence type="ECO:0000256" key="1">
    <source>
        <dbReference type="ARBA" id="ARBA00004141"/>
    </source>
</evidence>
<accession>A0AAE0WB60</accession>
<dbReference type="Gene3D" id="1.20.1070.10">
    <property type="entry name" value="Rhodopsin 7-helix transmembrane proteins"/>
    <property type="match status" value="1"/>
</dbReference>
<dbReference type="SUPFAM" id="SSF81321">
    <property type="entry name" value="Family A G protein-coupled receptor-like"/>
    <property type="match status" value="1"/>
</dbReference>
<protein>
    <recommendedName>
        <fullName evidence="9">G-protein coupled receptors family 1 profile domain-containing protein</fullName>
    </recommendedName>
</protein>
<evidence type="ECO:0000256" key="7">
    <source>
        <dbReference type="ARBA" id="ARBA00023224"/>
    </source>
</evidence>
<reference evidence="10" key="3">
    <citation type="submission" date="2023-05" db="EMBL/GenBank/DDBJ databases">
        <authorList>
            <person name="Smith C.H."/>
        </authorList>
    </citation>
    <scope>NUCLEOTIDE SEQUENCE</scope>
    <source>
        <strain evidence="10">CHS0354</strain>
        <tissue evidence="10">Mantle</tissue>
    </source>
</reference>
<keyword evidence="4" id="KW-0297">G-protein coupled receptor</keyword>
<dbReference type="EMBL" id="JAEAOA010001995">
    <property type="protein sequence ID" value="KAK3608146.1"/>
    <property type="molecule type" value="Genomic_DNA"/>
</dbReference>
<evidence type="ECO:0000256" key="2">
    <source>
        <dbReference type="ARBA" id="ARBA00022692"/>
    </source>
</evidence>
<reference evidence="10" key="2">
    <citation type="journal article" date="2021" name="Genome Biol. Evol.">
        <title>Developing a high-quality reference genome for a parasitic bivalve with doubly uniparental inheritance (Bivalvia: Unionida).</title>
        <authorList>
            <person name="Smith C.H."/>
        </authorList>
    </citation>
    <scope>NUCLEOTIDE SEQUENCE</scope>
    <source>
        <strain evidence="10">CHS0354</strain>
        <tissue evidence="10">Mantle</tissue>
    </source>
</reference>
<keyword evidence="6" id="KW-0675">Receptor</keyword>
<dbReference type="PRINTS" id="PR00237">
    <property type="entry name" value="GPCRRHODOPSN"/>
</dbReference>
<dbReference type="InterPro" id="IPR017452">
    <property type="entry name" value="GPCR_Rhodpsn_7TM"/>
</dbReference>
<keyword evidence="7" id="KW-0807">Transducer</keyword>
<dbReference type="Pfam" id="PF00001">
    <property type="entry name" value="7tm_1"/>
    <property type="match status" value="1"/>
</dbReference>
<feature type="transmembrane region" description="Helical" evidence="8">
    <location>
        <begin position="227"/>
        <end position="248"/>
    </location>
</feature>
<feature type="transmembrane region" description="Helical" evidence="8">
    <location>
        <begin position="326"/>
        <end position="345"/>
    </location>
</feature>
<proteinExistence type="predicted"/>
<feature type="transmembrane region" description="Helical" evidence="8">
    <location>
        <begin position="177"/>
        <end position="198"/>
    </location>
</feature>
<comment type="subcellular location">
    <subcellularLocation>
        <location evidence="1">Membrane</location>
        <topology evidence="1">Multi-pass membrane protein</topology>
    </subcellularLocation>
</comment>
<evidence type="ECO:0000256" key="6">
    <source>
        <dbReference type="ARBA" id="ARBA00023170"/>
    </source>
</evidence>
<dbReference type="GO" id="GO:0004930">
    <property type="term" value="F:G protein-coupled receptor activity"/>
    <property type="evidence" value="ECO:0007669"/>
    <property type="project" value="UniProtKB-KW"/>
</dbReference>
<dbReference type="GO" id="GO:0005886">
    <property type="term" value="C:plasma membrane"/>
    <property type="evidence" value="ECO:0007669"/>
    <property type="project" value="TreeGrafter"/>
</dbReference>
<feature type="transmembrane region" description="Helical" evidence="8">
    <location>
        <begin position="269"/>
        <end position="292"/>
    </location>
</feature>
<keyword evidence="2 8" id="KW-0812">Transmembrane</keyword>
<dbReference type="InterPro" id="IPR000276">
    <property type="entry name" value="GPCR_Rhodpsn"/>
</dbReference>
<feature type="transmembrane region" description="Helical" evidence="8">
    <location>
        <begin position="98"/>
        <end position="118"/>
    </location>
</feature>
<dbReference type="PANTHER" id="PTHR24243:SF233">
    <property type="entry name" value="THYROTROPIN-RELEASING HORMONE RECEPTOR"/>
    <property type="match status" value="1"/>
</dbReference>
<feature type="transmembrane region" description="Helical" evidence="8">
    <location>
        <begin position="66"/>
        <end position="86"/>
    </location>
</feature>